<keyword evidence="3" id="KW-1185">Reference proteome</keyword>
<evidence type="ECO:0008006" key="4">
    <source>
        <dbReference type="Google" id="ProtNLM"/>
    </source>
</evidence>
<evidence type="ECO:0000256" key="1">
    <source>
        <dbReference type="SAM" id="SignalP"/>
    </source>
</evidence>
<feature type="signal peptide" evidence="1">
    <location>
        <begin position="1"/>
        <end position="19"/>
    </location>
</feature>
<dbReference type="Proteomes" id="UP000184225">
    <property type="component" value="Unassembled WGS sequence"/>
</dbReference>
<protein>
    <recommendedName>
        <fullName evidence="4">Outer membrane protein beta-barrel domain-containing protein</fullName>
    </recommendedName>
</protein>
<dbReference type="STRING" id="579105.SAMN04488096_105107"/>
<feature type="chain" id="PRO_5012138499" description="Outer membrane protein beta-barrel domain-containing protein" evidence="1">
    <location>
        <begin position="20"/>
        <end position="420"/>
    </location>
</feature>
<evidence type="ECO:0000313" key="2">
    <source>
        <dbReference type="EMBL" id="SHI85388.1"/>
    </source>
</evidence>
<organism evidence="2 3">
    <name type="scientific">Mesonia phycicola</name>
    <dbReference type="NCBI Taxonomy" id="579105"/>
    <lineage>
        <taxon>Bacteria</taxon>
        <taxon>Pseudomonadati</taxon>
        <taxon>Bacteroidota</taxon>
        <taxon>Flavobacteriia</taxon>
        <taxon>Flavobacteriales</taxon>
        <taxon>Flavobacteriaceae</taxon>
        <taxon>Mesonia</taxon>
    </lineage>
</organism>
<accession>A0A1M6EJC2</accession>
<name>A0A1M6EJC2_9FLAO</name>
<keyword evidence="1" id="KW-0732">Signal</keyword>
<evidence type="ECO:0000313" key="3">
    <source>
        <dbReference type="Proteomes" id="UP000184225"/>
    </source>
</evidence>
<reference evidence="2 3" key="1">
    <citation type="submission" date="2016-11" db="EMBL/GenBank/DDBJ databases">
        <authorList>
            <person name="Jaros S."/>
            <person name="Januszkiewicz K."/>
            <person name="Wedrychowicz H."/>
        </authorList>
    </citation>
    <scope>NUCLEOTIDE SEQUENCE [LARGE SCALE GENOMIC DNA]</scope>
    <source>
        <strain evidence="2 3">DSM 21425</strain>
    </source>
</reference>
<gene>
    <name evidence="2" type="ORF">SAMN04488096_105107</name>
</gene>
<dbReference type="RefSeq" id="WP_073150360.1">
    <property type="nucleotide sequence ID" value="NZ_FQYY01000005.1"/>
</dbReference>
<sequence length="420" mass="48671">MKKLFSTSLLLLSFITTIAQIKFEPGYVIINNKKISCLIENKNWQYSPETIKYKFSENGNVITGNLNTIQGFGDNEKTFKYIKASVDIDLNSNEINNLSVERRAILQNKVLFLNTLIEGQISLYQYQNDNLVYFYYQENKSSNFIPLIYKKFISSASQSNGVKENNRYKNDLANVLKCDGLSESDFTKLDYNKEDLITIFEDYHECKYENYNTYETNKDEEGNLKNVFNFTFKVGASSHNIDHQDVYRAVETISFNSTNSYSFGLEFEIIFPYNGGKWSVFVESLYQNLDNETLYEDFSHEYSGDYRRFEVNNKYLQNSLGVRRRFFISNDFSVFVNGLFSFNANLGNSLLTAYNDDNNEELYRYNLSNDSSFGIGGGVNYKNFRAEVRLNSKIDFLNNEISGTSLKQATTSFILGYTLF</sequence>
<dbReference type="OrthoDB" id="921445at2"/>
<dbReference type="AlphaFoldDB" id="A0A1M6EJC2"/>
<proteinExistence type="predicted"/>
<dbReference type="EMBL" id="FQYY01000005">
    <property type="protein sequence ID" value="SHI85388.1"/>
    <property type="molecule type" value="Genomic_DNA"/>
</dbReference>